<dbReference type="GO" id="GO:0003677">
    <property type="term" value="F:DNA binding"/>
    <property type="evidence" value="ECO:0007669"/>
    <property type="project" value="InterPro"/>
</dbReference>
<evidence type="ECO:0000256" key="1">
    <source>
        <dbReference type="ARBA" id="ARBA00023172"/>
    </source>
</evidence>
<accession>A0A9P6PWV8</accession>
<feature type="compositionally biased region" description="Polar residues" evidence="2">
    <location>
        <begin position="548"/>
        <end position="574"/>
    </location>
</feature>
<proteinExistence type="predicted"/>
<organism evidence="3 4">
    <name type="scientific">Actinomortierella ambigua</name>
    <dbReference type="NCBI Taxonomy" id="1343610"/>
    <lineage>
        <taxon>Eukaryota</taxon>
        <taxon>Fungi</taxon>
        <taxon>Fungi incertae sedis</taxon>
        <taxon>Mucoromycota</taxon>
        <taxon>Mortierellomycotina</taxon>
        <taxon>Mortierellomycetes</taxon>
        <taxon>Mortierellales</taxon>
        <taxon>Mortierellaceae</taxon>
        <taxon>Actinomortierella</taxon>
    </lineage>
</organism>
<dbReference type="InterPro" id="IPR011010">
    <property type="entry name" value="DNA_brk_join_enz"/>
</dbReference>
<feature type="compositionally biased region" description="Basic and acidic residues" evidence="2">
    <location>
        <begin position="160"/>
        <end position="169"/>
    </location>
</feature>
<gene>
    <name evidence="3" type="ORF">DFQ27_007267</name>
</gene>
<evidence type="ECO:0000313" key="4">
    <source>
        <dbReference type="Proteomes" id="UP000807716"/>
    </source>
</evidence>
<dbReference type="SUPFAM" id="SSF56349">
    <property type="entry name" value="DNA breaking-rejoining enzymes"/>
    <property type="match status" value="1"/>
</dbReference>
<evidence type="ECO:0000256" key="2">
    <source>
        <dbReference type="SAM" id="MobiDB-lite"/>
    </source>
</evidence>
<dbReference type="GO" id="GO:0006310">
    <property type="term" value="P:DNA recombination"/>
    <property type="evidence" value="ECO:0007669"/>
    <property type="project" value="UniProtKB-KW"/>
</dbReference>
<evidence type="ECO:0000313" key="3">
    <source>
        <dbReference type="EMBL" id="KAG0253683.1"/>
    </source>
</evidence>
<keyword evidence="1" id="KW-0233">DNA recombination</keyword>
<evidence type="ECO:0008006" key="5">
    <source>
        <dbReference type="Google" id="ProtNLM"/>
    </source>
</evidence>
<sequence length="574" mass="65123">MTSGGGHVSVAVGSSIRADRAALVSSTVPVGDDVDDVLMFGEEESVNVAVDGDVDATTFAVHLAATTKTTKDHMHAENTTRNYAIYLNGGRRYCASIGKPGALDKITMDTPLVLKAYIASKCEKIVQEEKEVDQEAEREVELLEQDGNNEAGKTKSKNRSKSEKDDKPKSLSTAEAIRAAWKLYYRQTFKVQDGWRVEENGKCIGNPVDDIDLSQYIQTLRKQHKRERVIRHSIAINLQSMERLMAYLDRPDVREDHGLAKCLFFQAYAATGFYLWTRNDELPRLQGHMIEGLGVGDDEMVFKTLKTGSHYFKIKLAFRKTNQGDATKCNVYQVHPQPDSPLTCCYTRLLNWLVYLRKIGHPLRSEDYVFPTLGARGDVRLHQKVSPDSIQRYLDVFTKEAGLIKDTARARYTTHCFRRGGAQHCFMFKSPRWSLKACKWWGSWSKGAERRAIVNYLMNETSAYEESFEDQYSEDRAAYKHTTSMGEEYNDEAPSELSRLRGEVNSLRVDLQQLQAQVLAQTEILQRIAQGIPQQQQPQGIPLQQHQSFTMQHHQEQPAQCSIGYSSSIDQQQE</sequence>
<comment type="caution">
    <text evidence="3">The sequence shown here is derived from an EMBL/GenBank/DDBJ whole genome shotgun (WGS) entry which is preliminary data.</text>
</comment>
<dbReference type="AlphaFoldDB" id="A0A9P6PWV8"/>
<dbReference type="GO" id="GO:0015074">
    <property type="term" value="P:DNA integration"/>
    <property type="evidence" value="ECO:0007669"/>
    <property type="project" value="InterPro"/>
</dbReference>
<dbReference type="InterPro" id="IPR013762">
    <property type="entry name" value="Integrase-like_cat_sf"/>
</dbReference>
<dbReference type="Proteomes" id="UP000807716">
    <property type="component" value="Unassembled WGS sequence"/>
</dbReference>
<dbReference type="OrthoDB" id="164951at2759"/>
<dbReference type="Gene3D" id="1.10.443.10">
    <property type="entry name" value="Intergrase catalytic core"/>
    <property type="match status" value="1"/>
</dbReference>
<reference evidence="3" key="1">
    <citation type="journal article" date="2020" name="Fungal Divers.">
        <title>Resolving the Mortierellaceae phylogeny through synthesis of multi-gene phylogenetics and phylogenomics.</title>
        <authorList>
            <person name="Vandepol N."/>
            <person name="Liber J."/>
            <person name="Desiro A."/>
            <person name="Na H."/>
            <person name="Kennedy M."/>
            <person name="Barry K."/>
            <person name="Grigoriev I.V."/>
            <person name="Miller A.N."/>
            <person name="O'Donnell K."/>
            <person name="Stajich J.E."/>
            <person name="Bonito G."/>
        </authorList>
    </citation>
    <scope>NUCLEOTIDE SEQUENCE</scope>
    <source>
        <strain evidence="3">BC1065</strain>
    </source>
</reference>
<feature type="region of interest" description="Disordered" evidence="2">
    <location>
        <begin position="547"/>
        <end position="574"/>
    </location>
</feature>
<protein>
    <recommendedName>
        <fullName evidence="5">Tyr recombinase domain-containing protein</fullName>
    </recommendedName>
</protein>
<keyword evidence="4" id="KW-1185">Reference proteome</keyword>
<dbReference type="EMBL" id="JAAAJB010000565">
    <property type="protein sequence ID" value="KAG0253683.1"/>
    <property type="molecule type" value="Genomic_DNA"/>
</dbReference>
<feature type="region of interest" description="Disordered" evidence="2">
    <location>
        <begin position="136"/>
        <end position="171"/>
    </location>
</feature>
<name>A0A9P6PWV8_9FUNG</name>